<comment type="caution">
    <text evidence="5">The sequence shown here is derived from an EMBL/GenBank/DDBJ whole genome shotgun (WGS) entry which is preliminary data.</text>
</comment>
<feature type="domain" description="AAA+ ATPase" evidence="4">
    <location>
        <begin position="64"/>
        <end position="196"/>
    </location>
</feature>
<name>A0ABT6TM69_9BACL</name>
<reference evidence="5" key="1">
    <citation type="submission" date="2023-04" db="EMBL/GenBank/DDBJ databases">
        <title>Comparative genomic analysis of Cohnella hashimotonis sp. nov., isolated from the International Space Station.</title>
        <authorList>
            <person name="Venkateswaran K."/>
            <person name="Simpson A."/>
        </authorList>
    </citation>
    <scope>NUCLEOTIDE SEQUENCE</scope>
    <source>
        <strain evidence="5">F6_2S_P_1</strain>
    </source>
</reference>
<evidence type="ECO:0000256" key="2">
    <source>
        <dbReference type="ARBA" id="ARBA00022741"/>
    </source>
</evidence>
<dbReference type="SMART" id="SM00382">
    <property type="entry name" value="AAA"/>
    <property type="match status" value="1"/>
</dbReference>
<evidence type="ECO:0000313" key="5">
    <source>
        <dbReference type="EMBL" id="MDI4647942.1"/>
    </source>
</evidence>
<evidence type="ECO:0000259" key="4">
    <source>
        <dbReference type="SMART" id="SM00382"/>
    </source>
</evidence>
<sequence length="297" mass="33280">MSKSNAAVRLPRAKGIDMATYYTPKECARKAKHIVLPTHNRKIVEEFIAILGMKEKFARFEVPVPNKIMMYGPPGTGKTLTAYHIAERLALPLIVVRLDAIIHSHLGETGSNVRKIFEHAHASPCVLFLDEFDALARTRDNNDEVKEMARVVNTLLQCLDAFDGDSVLMAATNLETELDQAVWRRFDTKMSYRMPDERTRAEYIGQLLGGFAQEDGVGQNASELLSGCSYADMEQILLKAKRKAIIEDRLLHDSHVKDSYAEYKPDRDEVATREEASAACGKVGGRMKNGIRRVNLS</sequence>
<protein>
    <submittedName>
        <fullName evidence="5">ATP-binding protein</fullName>
    </submittedName>
</protein>
<dbReference type="Pfam" id="PF00004">
    <property type="entry name" value="AAA"/>
    <property type="match status" value="1"/>
</dbReference>
<dbReference type="GO" id="GO:0005524">
    <property type="term" value="F:ATP binding"/>
    <property type="evidence" value="ECO:0007669"/>
    <property type="project" value="UniProtKB-KW"/>
</dbReference>
<accession>A0ABT6TM69</accession>
<comment type="similarity">
    <text evidence="1">Belongs to the AAA ATPase family.</text>
</comment>
<evidence type="ECO:0000313" key="6">
    <source>
        <dbReference type="Proteomes" id="UP001161691"/>
    </source>
</evidence>
<dbReference type="Gene3D" id="3.40.50.300">
    <property type="entry name" value="P-loop containing nucleotide triphosphate hydrolases"/>
    <property type="match status" value="1"/>
</dbReference>
<dbReference type="EMBL" id="JAGRPV010000001">
    <property type="protein sequence ID" value="MDI4647942.1"/>
    <property type="molecule type" value="Genomic_DNA"/>
</dbReference>
<evidence type="ECO:0000256" key="3">
    <source>
        <dbReference type="ARBA" id="ARBA00022840"/>
    </source>
</evidence>
<keyword evidence="6" id="KW-1185">Reference proteome</keyword>
<evidence type="ECO:0000256" key="1">
    <source>
        <dbReference type="ARBA" id="ARBA00006914"/>
    </source>
</evidence>
<dbReference type="CDD" id="cd19481">
    <property type="entry name" value="RecA-like_protease"/>
    <property type="match status" value="1"/>
</dbReference>
<keyword evidence="3 5" id="KW-0067">ATP-binding</keyword>
<dbReference type="SUPFAM" id="SSF52540">
    <property type="entry name" value="P-loop containing nucleoside triphosphate hydrolases"/>
    <property type="match status" value="1"/>
</dbReference>
<dbReference type="PANTHER" id="PTHR23073">
    <property type="entry name" value="26S PROTEASOME REGULATORY SUBUNIT"/>
    <property type="match status" value="1"/>
</dbReference>
<gene>
    <name evidence="5" type="ORF">KB449_23525</name>
</gene>
<organism evidence="5 6">
    <name type="scientific">Cohnella hashimotonis</name>
    <dbReference type="NCBI Taxonomy" id="2826895"/>
    <lineage>
        <taxon>Bacteria</taxon>
        <taxon>Bacillati</taxon>
        <taxon>Bacillota</taxon>
        <taxon>Bacilli</taxon>
        <taxon>Bacillales</taxon>
        <taxon>Paenibacillaceae</taxon>
        <taxon>Cohnella</taxon>
    </lineage>
</organism>
<dbReference type="InterPro" id="IPR003959">
    <property type="entry name" value="ATPase_AAA_core"/>
</dbReference>
<dbReference type="RefSeq" id="WP_282910682.1">
    <property type="nucleotide sequence ID" value="NZ_JAGRPV010000001.1"/>
</dbReference>
<dbReference type="InterPro" id="IPR027417">
    <property type="entry name" value="P-loop_NTPase"/>
</dbReference>
<dbReference type="Proteomes" id="UP001161691">
    <property type="component" value="Unassembled WGS sequence"/>
</dbReference>
<dbReference type="InterPro" id="IPR003593">
    <property type="entry name" value="AAA+_ATPase"/>
</dbReference>
<proteinExistence type="inferred from homology"/>
<keyword evidence="2" id="KW-0547">Nucleotide-binding</keyword>
<dbReference type="InterPro" id="IPR050221">
    <property type="entry name" value="26S_Proteasome_ATPase"/>
</dbReference>